<organism evidence="1 2">
    <name type="scientific">Paenibacillus eucommiae</name>
    <dbReference type="NCBI Taxonomy" id="1355755"/>
    <lineage>
        <taxon>Bacteria</taxon>
        <taxon>Bacillati</taxon>
        <taxon>Bacillota</taxon>
        <taxon>Bacilli</taxon>
        <taxon>Bacillales</taxon>
        <taxon>Paenibacillaceae</taxon>
        <taxon>Paenibacillus</taxon>
    </lineage>
</organism>
<evidence type="ECO:0000313" key="1">
    <source>
        <dbReference type="EMBL" id="MBP1988688.1"/>
    </source>
</evidence>
<comment type="caution">
    <text evidence="1">The sequence shown here is derived from an EMBL/GenBank/DDBJ whole genome shotgun (WGS) entry which is preliminary data.</text>
</comment>
<dbReference type="RefSeq" id="WP_209968943.1">
    <property type="nucleotide sequence ID" value="NZ_JAGGLB010000001.1"/>
</dbReference>
<proteinExistence type="predicted"/>
<name>A0ABS4IM89_9BACL</name>
<accession>A0ABS4IM89</accession>
<dbReference type="EMBL" id="JAGGLB010000001">
    <property type="protein sequence ID" value="MBP1988688.1"/>
    <property type="molecule type" value="Genomic_DNA"/>
</dbReference>
<protein>
    <submittedName>
        <fullName evidence="1">Uncharacterized protein</fullName>
    </submittedName>
</protein>
<gene>
    <name evidence="1" type="ORF">J2Z66_000283</name>
</gene>
<sequence length="170" mass="19534">MENLLLYHRIPQNKRIESDAFLKKEIGAGITSNSPSNLYYTNGGKGAGAVTGKFRPNDIPSWVDFNNAIGVNMIHKYDWMYAFPIFSSQIAVFDREITHMIYDQTTYEANINIIDEAEHFDTGFSLEYLVKMYWEGFILFEDYLHNPKYPSAEILVFESIPASIISVVKK</sequence>
<dbReference type="Proteomes" id="UP001519287">
    <property type="component" value="Unassembled WGS sequence"/>
</dbReference>
<keyword evidence="2" id="KW-1185">Reference proteome</keyword>
<evidence type="ECO:0000313" key="2">
    <source>
        <dbReference type="Proteomes" id="UP001519287"/>
    </source>
</evidence>
<reference evidence="1 2" key="1">
    <citation type="submission" date="2021-03" db="EMBL/GenBank/DDBJ databases">
        <title>Genomic Encyclopedia of Type Strains, Phase IV (KMG-IV): sequencing the most valuable type-strain genomes for metagenomic binning, comparative biology and taxonomic classification.</title>
        <authorList>
            <person name="Goeker M."/>
        </authorList>
    </citation>
    <scope>NUCLEOTIDE SEQUENCE [LARGE SCALE GENOMIC DNA]</scope>
    <source>
        <strain evidence="1 2">DSM 26048</strain>
    </source>
</reference>